<evidence type="ECO:0000256" key="5">
    <source>
        <dbReference type="ARBA" id="ARBA00023004"/>
    </source>
</evidence>
<reference evidence="9" key="1">
    <citation type="submission" date="2025-08" db="UniProtKB">
        <authorList>
            <consortium name="Ensembl"/>
        </authorList>
    </citation>
    <scope>IDENTIFICATION</scope>
</reference>
<dbReference type="GO" id="GO:0004511">
    <property type="term" value="F:tyrosine 3-monooxygenase activity"/>
    <property type="evidence" value="ECO:0007669"/>
    <property type="project" value="TreeGrafter"/>
</dbReference>
<evidence type="ECO:0000256" key="3">
    <source>
        <dbReference type="ARBA" id="ARBA00022723"/>
    </source>
</evidence>
<organism evidence="9 10">
    <name type="scientific">Cyprinus carpio</name>
    <name type="common">Common carp</name>
    <dbReference type="NCBI Taxonomy" id="7962"/>
    <lineage>
        <taxon>Eukaryota</taxon>
        <taxon>Metazoa</taxon>
        <taxon>Chordata</taxon>
        <taxon>Craniata</taxon>
        <taxon>Vertebrata</taxon>
        <taxon>Euteleostomi</taxon>
        <taxon>Actinopterygii</taxon>
        <taxon>Neopterygii</taxon>
        <taxon>Teleostei</taxon>
        <taxon>Ostariophysi</taxon>
        <taxon>Cypriniformes</taxon>
        <taxon>Cyprinidae</taxon>
        <taxon>Cyprininae</taxon>
        <taxon>Cyprinus</taxon>
    </lineage>
</organism>
<dbReference type="GO" id="GO:0006585">
    <property type="term" value="P:dopamine biosynthetic process from tyrosine"/>
    <property type="evidence" value="ECO:0007669"/>
    <property type="project" value="TreeGrafter"/>
</dbReference>
<dbReference type="GO" id="GO:0005506">
    <property type="term" value="F:iron ion binding"/>
    <property type="evidence" value="ECO:0007669"/>
    <property type="project" value="InterPro"/>
</dbReference>
<feature type="binding site" evidence="7">
    <location>
        <position position="171"/>
    </location>
    <ligand>
        <name>Fe cation</name>
        <dbReference type="ChEBI" id="CHEBI:24875"/>
    </ligand>
</feature>
<keyword evidence="3 7" id="KW-0479">Metal-binding</keyword>
<evidence type="ECO:0000256" key="2">
    <source>
        <dbReference type="ARBA" id="ARBA00009712"/>
    </source>
</evidence>
<dbReference type="Proteomes" id="UP000694700">
    <property type="component" value="Unplaced"/>
</dbReference>
<evidence type="ECO:0000256" key="6">
    <source>
        <dbReference type="ARBA" id="ARBA00023033"/>
    </source>
</evidence>
<dbReference type="AlphaFoldDB" id="A0A8C1ZTA4"/>
<dbReference type="SUPFAM" id="SSF56534">
    <property type="entry name" value="Aromatic aminoacid monoxygenases, catalytic and oligomerization domains"/>
    <property type="match status" value="1"/>
</dbReference>
<name>A0A8C1ZTA4_CYPCA</name>
<keyword evidence="5 7" id="KW-0408">Iron</keyword>
<evidence type="ECO:0000259" key="8">
    <source>
        <dbReference type="Pfam" id="PF00351"/>
    </source>
</evidence>
<dbReference type="InterPro" id="IPR019774">
    <property type="entry name" value="Aromatic-AA_hydroxylase_C"/>
</dbReference>
<dbReference type="Gene3D" id="1.10.800.10">
    <property type="entry name" value="Aromatic amino acid hydroxylase"/>
    <property type="match status" value="2"/>
</dbReference>
<dbReference type="GO" id="GO:0005737">
    <property type="term" value="C:cytoplasm"/>
    <property type="evidence" value="ECO:0007669"/>
    <property type="project" value="TreeGrafter"/>
</dbReference>
<dbReference type="GO" id="GO:0043204">
    <property type="term" value="C:perikaryon"/>
    <property type="evidence" value="ECO:0007669"/>
    <property type="project" value="TreeGrafter"/>
</dbReference>
<evidence type="ECO:0000313" key="10">
    <source>
        <dbReference type="Proteomes" id="UP000694700"/>
    </source>
</evidence>
<evidence type="ECO:0000313" key="9">
    <source>
        <dbReference type="Ensembl" id="ENSCCRP00015095089.1"/>
    </source>
</evidence>
<protein>
    <submittedName>
        <fullName evidence="9">Tyrosine hydroxylase 2</fullName>
    </submittedName>
</protein>
<accession>A0A8C1ZTA4</accession>
<dbReference type="Ensembl" id="ENSCCRT00015098167.1">
    <property type="protein sequence ID" value="ENSCCRP00015095089.1"/>
    <property type="gene ID" value="ENSCCRG00015038352.1"/>
</dbReference>
<dbReference type="GO" id="GO:0030424">
    <property type="term" value="C:axon"/>
    <property type="evidence" value="ECO:0007669"/>
    <property type="project" value="TreeGrafter"/>
</dbReference>
<dbReference type="InterPro" id="IPR036951">
    <property type="entry name" value="ArAA_hydroxylase_sf"/>
</dbReference>
<dbReference type="PANTHER" id="PTHR11473">
    <property type="entry name" value="AROMATIC AMINO ACID HYDROXYLASE"/>
    <property type="match status" value="1"/>
</dbReference>
<dbReference type="PANTHER" id="PTHR11473:SF38">
    <property type="entry name" value="TYROSINE 3-MONOOXYGENASE"/>
    <property type="match status" value="1"/>
</dbReference>
<comment type="similarity">
    <text evidence="2">Belongs to the biopterin-dependent aromatic amino acid hydroxylase family.</text>
</comment>
<comment type="cofactor">
    <cofactor evidence="1 7">
        <name>Fe(2+)</name>
        <dbReference type="ChEBI" id="CHEBI:29033"/>
    </cofactor>
</comment>
<keyword evidence="4" id="KW-0560">Oxidoreductase</keyword>
<keyword evidence="6" id="KW-0503">Monooxygenase</keyword>
<evidence type="ECO:0000256" key="7">
    <source>
        <dbReference type="PIRSR" id="PIRSR601273-2"/>
    </source>
</evidence>
<feature type="domain" description="Biopterin-dependent aromatic amino acid hydroxylase family profile" evidence="8">
    <location>
        <begin position="47"/>
        <end position="147"/>
    </location>
</feature>
<dbReference type="InterPro" id="IPR001273">
    <property type="entry name" value="ArAA_hydroxylase"/>
</dbReference>
<evidence type="ECO:0000256" key="4">
    <source>
        <dbReference type="ARBA" id="ARBA00023002"/>
    </source>
</evidence>
<evidence type="ECO:0000256" key="1">
    <source>
        <dbReference type="ARBA" id="ARBA00001954"/>
    </source>
</evidence>
<sequence length="279" mass="31869">TLNILFALKNEKNAGFFKAGKVFKVRAFTSFLLLSFTNYSCGDILFHGDPLPVVEYTPEEIRFLYPTHACRHFLEALGQLESECLYGGGQDPSARRKRTGFLLRPIAELLSVRGFLARLVFRVFQCTQYSCHPSAPIDCCHELLGLFCHPVNHLCSQYVCTILYMLVGLLEFGLYKQNGTLKAYGAGLLSLYGEPLPFNPAETAVQPYQDQSYQPVYFLGVFSDDLQYLSAIQKPFSIRYDPYTYSMEVLDELCKIQNALGQMRDDLKIFNKVLRQRLW</sequence>
<feature type="domain" description="Biopterin-dependent aromatic amino acid hydroxylase family profile" evidence="8">
    <location>
        <begin position="169"/>
        <end position="274"/>
    </location>
</feature>
<dbReference type="Pfam" id="PF00351">
    <property type="entry name" value="Biopterin_H"/>
    <property type="match status" value="2"/>
</dbReference>
<feature type="binding site" evidence="7">
    <location>
        <position position="141"/>
    </location>
    <ligand>
        <name>Fe cation</name>
        <dbReference type="ChEBI" id="CHEBI:24875"/>
    </ligand>
</feature>
<proteinExistence type="inferred from homology"/>
<dbReference type="InterPro" id="IPR036329">
    <property type="entry name" value="Aro-AA_hydroxylase_C_sf"/>
</dbReference>